<dbReference type="PROSITE" id="PS00107">
    <property type="entry name" value="PROTEIN_KINASE_ATP"/>
    <property type="match status" value="1"/>
</dbReference>
<evidence type="ECO:0000259" key="8">
    <source>
        <dbReference type="PROSITE" id="PS50011"/>
    </source>
</evidence>
<evidence type="ECO:0000256" key="6">
    <source>
        <dbReference type="SAM" id="MobiDB-lite"/>
    </source>
</evidence>
<accession>A0A7Y9GN30</accession>
<dbReference type="InterPro" id="IPR008271">
    <property type="entry name" value="Ser/Thr_kinase_AS"/>
</dbReference>
<keyword evidence="7" id="KW-1133">Transmembrane helix</keyword>
<evidence type="ECO:0000256" key="2">
    <source>
        <dbReference type="ARBA" id="ARBA00022741"/>
    </source>
</evidence>
<feature type="domain" description="Protein kinase" evidence="8">
    <location>
        <begin position="20"/>
        <end position="282"/>
    </location>
</feature>
<dbReference type="EMBL" id="JACCBV010000001">
    <property type="protein sequence ID" value="NYE19517.1"/>
    <property type="molecule type" value="Genomic_DNA"/>
</dbReference>
<protein>
    <submittedName>
        <fullName evidence="9">Serine/threonine protein kinase</fullName>
    </submittedName>
</protein>
<dbReference type="CDD" id="cd14014">
    <property type="entry name" value="STKc_PknB_like"/>
    <property type="match status" value="1"/>
</dbReference>
<dbReference type="Proteomes" id="UP000576969">
    <property type="component" value="Unassembled WGS sequence"/>
</dbReference>
<keyword evidence="1" id="KW-0808">Transferase</keyword>
<evidence type="ECO:0000256" key="1">
    <source>
        <dbReference type="ARBA" id="ARBA00022679"/>
    </source>
</evidence>
<keyword evidence="7" id="KW-0812">Transmembrane</keyword>
<keyword evidence="2 5" id="KW-0547">Nucleotide-binding</keyword>
<dbReference type="SMART" id="SM00220">
    <property type="entry name" value="S_TKc"/>
    <property type="match status" value="1"/>
</dbReference>
<dbReference type="AlphaFoldDB" id="A0A7Y9GN30"/>
<keyword evidence="9" id="KW-0723">Serine/threonine-protein kinase</keyword>
<dbReference type="InterPro" id="IPR000719">
    <property type="entry name" value="Prot_kinase_dom"/>
</dbReference>
<evidence type="ECO:0000313" key="10">
    <source>
        <dbReference type="Proteomes" id="UP000576969"/>
    </source>
</evidence>
<dbReference type="Gene3D" id="3.30.200.20">
    <property type="entry name" value="Phosphorylase Kinase, domain 1"/>
    <property type="match status" value="1"/>
</dbReference>
<feature type="compositionally biased region" description="Acidic residues" evidence="6">
    <location>
        <begin position="400"/>
        <end position="409"/>
    </location>
</feature>
<proteinExistence type="predicted"/>
<evidence type="ECO:0000256" key="3">
    <source>
        <dbReference type="ARBA" id="ARBA00022777"/>
    </source>
</evidence>
<reference evidence="9 10" key="1">
    <citation type="submission" date="2020-07" db="EMBL/GenBank/DDBJ databases">
        <title>Sequencing the genomes of 1000 actinobacteria strains.</title>
        <authorList>
            <person name="Klenk H.-P."/>
        </authorList>
    </citation>
    <scope>NUCLEOTIDE SEQUENCE [LARGE SCALE GENOMIC DNA]</scope>
    <source>
        <strain evidence="9 10">DSM 24662</strain>
    </source>
</reference>
<keyword evidence="10" id="KW-1185">Reference proteome</keyword>
<sequence length="501" mass="52818">MTDVREISGPATGELLGGRYRLEECIGVGGMARVYRAEDTLLHRTVAIKMLQGPFSEPGGQERAEAETSALATLNHHSLVTLFDAHVSRDDVSFLVMEHVEGRTLRDLIADGPVDQDELAAIAVDIAEGLHLAHAAGIVHRDIKPSNILLCESPLPGHPWRAKVADFGIAYLLDSARMTNPGIVIGTIAYIAPEQARGAAPAPPADIYAFGIMLLEAMTGRRPFGEAEGFGAVTARLVRSPEIPEHLDETWKCLLRGMTASRPEDRPTALEVAATLAGQAAVARSRADTVTVSTEPLTIPAEWMREEPVTPKPIAAVPERTDAATAVYPSAYPIEDRDHPAPPRRRRTRGVFVAIVAAAALLTAAIVMVMWLPGLGAAAPFTDRSPNPAYTSEVEPQDSVAEETVDEAPVEQQTVDQGVVDQRGDPAPAEQGSINQRPIEQRQAEQGPADNAPAEPVGVSGTSEGSSSGGGNPNSGPGDNGANGDRSDSNSGSGNGRGGNE</sequence>
<dbReference type="RefSeq" id="WP_179488926.1">
    <property type="nucleotide sequence ID" value="NZ_JACCBV010000001.1"/>
</dbReference>
<keyword evidence="4 5" id="KW-0067">ATP-binding</keyword>
<evidence type="ECO:0000256" key="4">
    <source>
        <dbReference type="ARBA" id="ARBA00022840"/>
    </source>
</evidence>
<organism evidence="9 10">
    <name type="scientific">Microbacterium immunditiarum</name>
    <dbReference type="NCBI Taxonomy" id="337480"/>
    <lineage>
        <taxon>Bacteria</taxon>
        <taxon>Bacillati</taxon>
        <taxon>Actinomycetota</taxon>
        <taxon>Actinomycetes</taxon>
        <taxon>Micrococcales</taxon>
        <taxon>Microbacteriaceae</taxon>
        <taxon>Microbacterium</taxon>
    </lineage>
</organism>
<feature type="transmembrane region" description="Helical" evidence="7">
    <location>
        <begin position="351"/>
        <end position="372"/>
    </location>
</feature>
<dbReference type="GO" id="GO:0004674">
    <property type="term" value="F:protein serine/threonine kinase activity"/>
    <property type="evidence" value="ECO:0007669"/>
    <property type="project" value="UniProtKB-KW"/>
</dbReference>
<evidence type="ECO:0000313" key="9">
    <source>
        <dbReference type="EMBL" id="NYE19517.1"/>
    </source>
</evidence>
<name>A0A7Y9GN30_9MICO</name>
<keyword evidence="7" id="KW-0472">Membrane</keyword>
<gene>
    <name evidence="9" type="ORF">BJ991_001545</name>
</gene>
<dbReference type="PANTHER" id="PTHR43289:SF34">
    <property type="entry name" value="SERINE_THREONINE-PROTEIN KINASE YBDM-RELATED"/>
    <property type="match status" value="1"/>
</dbReference>
<dbReference type="PROSITE" id="PS50011">
    <property type="entry name" value="PROTEIN_KINASE_DOM"/>
    <property type="match status" value="1"/>
</dbReference>
<feature type="compositionally biased region" description="Gly residues" evidence="6">
    <location>
        <begin position="467"/>
        <end position="481"/>
    </location>
</feature>
<keyword evidence="3 9" id="KW-0418">Kinase</keyword>
<evidence type="ECO:0000256" key="7">
    <source>
        <dbReference type="SAM" id="Phobius"/>
    </source>
</evidence>
<dbReference type="PANTHER" id="PTHR43289">
    <property type="entry name" value="MITOGEN-ACTIVATED PROTEIN KINASE KINASE KINASE 20-RELATED"/>
    <property type="match status" value="1"/>
</dbReference>
<dbReference type="InterPro" id="IPR011009">
    <property type="entry name" value="Kinase-like_dom_sf"/>
</dbReference>
<dbReference type="PROSITE" id="PS00108">
    <property type="entry name" value="PROTEIN_KINASE_ST"/>
    <property type="match status" value="1"/>
</dbReference>
<dbReference type="Gene3D" id="1.10.510.10">
    <property type="entry name" value="Transferase(Phosphotransferase) domain 1"/>
    <property type="match status" value="1"/>
</dbReference>
<dbReference type="SUPFAM" id="SSF56112">
    <property type="entry name" value="Protein kinase-like (PK-like)"/>
    <property type="match status" value="1"/>
</dbReference>
<dbReference type="GO" id="GO:0005524">
    <property type="term" value="F:ATP binding"/>
    <property type="evidence" value="ECO:0007669"/>
    <property type="project" value="UniProtKB-UniRule"/>
</dbReference>
<dbReference type="InterPro" id="IPR017441">
    <property type="entry name" value="Protein_kinase_ATP_BS"/>
</dbReference>
<evidence type="ECO:0000256" key="5">
    <source>
        <dbReference type="PROSITE-ProRule" id="PRU10141"/>
    </source>
</evidence>
<feature type="region of interest" description="Disordered" evidence="6">
    <location>
        <begin position="387"/>
        <end position="501"/>
    </location>
</feature>
<comment type="caution">
    <text evidence="9">The sequence shown here is derived from an EMBL/GenBank/DDBJ whole genome shotgun (WGS) entry which is preliminary data.</text>
</comment>
<dbReference type="Pfam" id="PF00069">
    <property type="entry name" value="Pkinase"/>
    <property type="match status" value="1"/>
</dbReference>
<feature type="compositionally biased region" description="Low complexity" evidence="6">
    <location>
        <begin position="482"/>
        <end position="492"/>
    </location>
</feature>
<feature type="binding site" evidence="5">
    <location>
        <position position="49"/>
    </location>
    <ligand>
        <name>ATP</name>
        <dbReference type="ChEBI" id="CHEBI:30616"/>
    </ligand>
</feature>